<dbReference type="Proteomes" id="UP000730481">
    <property type="component" value="Unassembled WGS sequence"/>
</dbReference>
<reference evidence="2" key="2">
    <citation type="submission" date="2020-02" db="EMBL/GenBank/DDBJ databases">
        <title>Identification and distribution of gene clusters putatively required for synthesis of sphingolipid metabolism inhibitors in phylogenetically diverse species of the filamentous fungus Fusarium.</title>
        <authorList>
            <person name="Kim H.-S."/>
            <person name="Busman M."/>
            <person name="Brown D.W."/>
            <person name="Divon H."/>
            <person name="Uhlig S."/>
            <person name="Proctor R.H."/>
        </authorList>
    </citation>
    <scope>NUCLEOTIDE SEQUENCE</scope>
    <source>
        <strain evidence="2">NRRL 25174</strain>
    </source>
</reference>
<dbReference type="Gene3D" id="1.10.287.1490">
    <property type="match status" value="1"/>
</dbReference>
<dbReference type="AlphaFoldDB" id="A0A9P5A529"/>
<evidence type="ECO:0000313" key="2">
    <source>
        <dbReference type="EMBL" id="KAF4332088.1"/>
    </source>
</evidence>
<reference evidence="2" key="1">
    <citation type="journal article" date="2017" name="Mycologia">
        <title>Fusarium algeriense, sp. nov., a novel toxigenic crown rot pathogen of durum wheat from Algeria is nested in the Fusarium burgessii species complex.</title>
        <authorList>
            <person name="Laraba I."/>
            <person name="Keddad A."/>
            <person name="Boureghda H."/>
            <person name="Abdallah N."/>
            <person name="Vaughan M.M."/>
            <person name="Proctor R.H."/>
            <person name="Busman M."/>
            <person name="O'Donnell K."/>
        </authorList>
    </citation>
    <scope>NUCLEOTIDE SEQUENCE</scope>
    <source>
        <strain evidence="2">NRRL 25174</strain>
    </source>
</reference>
<sequence>MFIYQGKLNWYNYAADETFTIIFPKGVVRVNDPVYIFTQWTKDASGVEKAKFFQTIVVQDVKQLPKSTDVSFTLSGSWYNYAITTEQNYSKIKVNMTSRSGGNANTTLERHWQPQGEINPDAALRIWAGSITWRENAVDEQAIFVLPEDYEDGKPIVSSWQWTKDGSGNAKTSAFKGTSMKVIGSDDKFNKFSFNNFFDITCSWDKETQKLGVEVKADGKLAKIGELNLVAKVEPKKHSFDSDDLVPPTKKETEFRLPQPVQMLSRVLDPMPFPKTIMETLRHGVAFIEQAGYLTAQAQNKFAALDEDFHKQTTLVQSLKKDKENLEGQITTLTSERNQAKSEVDELHKQITQNNAAHKKKVDELFNAIKALKTHDQQDHGEMNLLKQNIEALHRKNMALTEKLTAAEIQKKSLTAQITNLQAQVATLEAKRVTLQNALDIQKAQNVSLRSQVAGLKNKLHDSQDANKEIQKKLAAAEAELKGTKTTLTTATHDLNKAKEDLKAAETERGEFKTKYETTSKYYEKEKGKVKDLHNTSEKYYHKIEAYEENIEKWGKIIDEKKLKIPDYLPIRKTFEEIGLRN</sequence>
<dbReference type="OrthoDB" id="4332097at2759"/>
<keyword evidence="1" id="KW-0175">Coiled coil</keyword>
<accession>A0A9P5A529</accession>
<feature type="coiled-coil region" evidence="1">
    <location>
        <begin position="383"/>
        <end position="564"/>
    </location>
</feature>
<comment type="caution">
    <text evidence="2">The sequence shown here is derived from an EMBL/GenBank/DDBJ whole genome shotgun (WGS) entry which is preliminary data.</text>
</comment>
<evidence type="ECO:0000313" key="3">
    <source>
        <dbReference type="Proteomes" id="UP000730481"/>
    </source>
</evidence>
<feature type="coiled-coil region" evidence="1">
    <location>
        <begin position="316"/>
        <end position="357"/>
    </location>
</feature>
<evidence type="ECO:0000256" key="1">
    <source>
        <dbReference type="SAM" id="Coils"/>
    </source>
</evidence>
<name>A0A9P5A529_9HYPO</name>
<proteinExistence type="predicted"/>
<protein>
    <submittedName>
        <fullName evidence="2">Uncharacterized protein</fullName>
    </submittedName>
</protein>
<dbReference type="SUPFAM" id="SSF57997">
    <property type="entry name" value="Tropomyosin"/>
    <property type="match status" value="1"/>
</dbReference>
<dbReference type="EMBL" id="PVQB02001183">
    <property type="protein sequence ID" value="KAF4332088.1"/>
    <property type="molecule type" value="Genomic_DNA"/>
</dbReference>
<gene>
    <name evidence="2" type="ORF">FBEOM_14113</name>
</gene>
<organism evidence="2 3">
    <name type="scientific">Fusarium beomiforme</name>
    <dbReference type="NCBI Taxonomy" id="44412"/>
    <lineage>
        <taxon>Eukaryota</taxon>
        <taxon>Fungi</taxon>
        <taxon>Dikarya</taxon>
        <taxon>Ascomycota</taxon>
        <taxon>Pezizomycotina</taxon>
        <taxon>Sordariomycetes</taxon>
        <taxon>Hypocreomycetidae</taxon>
        <taxon>Hypocreales</taxon>
        <taxon>Nectriaceae</taxon>
        <taxon>Fusarium</taxon>
        <taxon>Fusarium burgessii species complex</taxon>
    </lineage>
</organism>
<keyword evidence="3" id="KW-1185">Reference proteome</keyword>